<proteinExistence type="predicted"/>
<dbReference type="AlphaFoldDB" id="A0A4R5XAG6"/>
<feature type="compositionally biased region" description="Basic and acidic residues" evidence="1">
    <location>
        <begin position="73"/>
        <end position="104"/>
    </location>
</feature>
<reference evidence="2 3" key="1">
    <citation type="submission" date="2019-01" db="EMBL/GenBank/DDBJ databases">
        <title>High-quality-draft genome sequences of five non-tuberculosis mycobacteriaceae isolated from a nosocomial environment.</title>
        <authorList>
            <person name="Tiago I."/>
            <person name="Alarico S."/>
            <person name="Pereira S.G."/>
            <person name="Coelho C."/>
            <person name="Maranha A."/>
            <person name="Empadinhas N."/>
        </authorList>
    </citation>
    <scope>NUCLEOTIDE SEQUENCE [LARGE SCALE GENOMIC DNA]</scope>
    <source>
        <strain evidence="2 3">22DIII</strain>
    </source>
</reference>
<feature type="compositionally biased region" description="Basic and acidic residues" evidence="1">
    <location>
        <begin position="113"/>
        <end position="133"/>
    </location>
</feature>
<dbReference type="InterPro" id="IPR036629">
    <property type="entry name" value="YjbJ_sf"/>
</dbReference>
<dbReference type="Proteomes" id="UP000294952">
    <property type="component" value="Unassembled WGS sequence"/>
</dbReference>
<name>A0A4R5XAG6_9MYCO</name>
<evidence type="ECO:0000256" key="1">
    <source>
        <dbReference type="SAM" id="MobiDB-lite"/>
    </source>
</evidence>
<gene>
    <name evidence="2" type="ORF">EUA04_11355</name>
</gene>
<dbReference type="RefSeq" id="WP_133413663.1">
    <property type="nucleotide sequence ID" value="NZ_SDLP01000002.1"/>
</dbReference>
<sequence>MTEHEKAGEARKGLVDSVKGKAKEFLGAVSNNDSLTAEGQLEQAQARERKHANTVEAVADAESEQALAQAAEVRQRGAEERSAVEAHTEAAERAARAQRNEQRQAAEQAAVSRAEDEKTAADLDAHRRVKQAEAQEQAEITDAAGQAADAVAEQQTVQQITTNAHDEADRIRARAAHLTNEADLP</sequence>
<feature type="region of interest" description="Disordered" evidence="1">
    <location>
        <begin position="30"/>
        <end position="149"/>
    </location>
</feature>
<evidence type="ECO:0000313" key="3">
    <source>
        <dbReference type="Proteomes" id="UP000294952"/>
    </source>
</evidence>
<dbReference type="SUPFAM" id="SSF69047">
    <property type="entry name" value="Hypothetical protein YjbJ"/>
    <property type="match status" value="1"/>
</dbReference>
<comment type="caution">
    <text evidence="2">The sequence shown here is derived from an EMBL/GenBank/DDBJ whole genome shotgun (WGS) entry which is preliminary data.</text>
</comment>
<protein>
    <submittedName>
        <fullName evidence="2">CsbD family protein</fullName>
    </submittedName>
</protein>
<organism evidence="2 3">
    <name type="scientific">Mycolicibacterium obuense</name>
    <dbReference type="NCBI Taxonomy" id="1807"/>
    <lineage>
        <taxon>Bacteria</taxon>
        <taxon>Bacillati</taxon>
        <taxon>Actinomycetota</taxon>
        <taxon>Actinomycetes</taxon>
        <taxon>Mycobacteriales</taxon>
        <taxon>Mycobacteriaceae</taxon>
        <taxon>Mycolicibacterium</taxon>
    </lineage>
</organism>
<evidence type="ECO:0000313" key="2">
    <source>
        <dbReference type="EMBL" id="TDL10477.1"/>
    </source>
</evidence>
<accession>A0A4R5XAG6</accession>
<feature type="compositionally biased region" description="Low complexity" evidence="1">
    <location>
        <begin position="137"/>
        <end position="149"/>
    </location>
</feature>
<dbReference type="EMBL" id="SDLP01000002">
    <property type="protein sequence ID" value="TDL10477.1"/>
    <property type="molecule type" value="Genomic_DNA"/>
</dbReference>